<dbReference type="PANTHER" id="PTHR39332">
    <property type="entry name" value="BLL4707 PROTEIN"/>
    <property type="match status" value="1"/>
</dbReference>
<dbReference type="InterPro" id="IPR023393">
    <property type="entry name" value="START-like_dom_sf"/>
</dbReference>
<name>A0A2S6NFW1_9HYPH</name>
<dbReference type="PANTHER" id="PTHR39332:SF7">
    <property type="entry name" value="SRPBCC FAMILY PROTEIN"/>
    <property type="match status" value="1"/>
</dbReference>
<dbReference type="CDD" id="cd07821">
    <property type="entry name" value="PYR_PYL_RCAR_like"/>
    <property type="match status" value="1"/>
</dbReference>
<evidence type="ECO:0000313" key="2">
    <source>
        <dbReference type="Proteomes" id="UP000239089"/>
    </source>
</evidence>
<dbReference type="EMBL" id="NHSJ01000018">
    <property type="protein sequence ID" value="PPQ33532.1"/>
    <property type="molecule type" value="Genomic_DNA"/>
</dbReference>
<reference evidence="1 2" key="1">
    <citation type="journal article" date="2018" name="Arch. Microbiol.">
        <title>New insights into the metabolic potential of the phototrophic purple bacterium Rhodopila globiformis DSM 161(T) from its draft genome sequence and evidence for a vanadium-dependent nitrogenase.</title>
        <authorList>
            <person name="Imhoff J.F."/>
            <person name="Rahn T."/>
            <person name="Kunzel S."/>
            <person name="Neulinger S.C."/>
        </authorList>
    </citation>
    <scope>NUCLEOTIDE SEQUENCE [LARGE SCALE GENOMIC DNA]</scope>
    <source>
        <strain evidence="1 2">DSM 16996</strain>
    </source>
</reference>
<sequence>MRALALAAAVVAMASGAATAHGPTRQKLVESVEIDKPVEKVWAVIGNFDALSKWHPVIASSVADKGNDIGSTRHLVLKAPGDPSFDEVLDKYDAGAHSYKYEIPKVDPKVLPVNNYTSTLSVSDNGKGGSTVEWKGAFYRGYMLNDPPEDLNDENSVKAVRGVYRAGLDNLKKVVETAP</sequence>
<dbReference type="Gene3D" id="3.30.530.20">
    <property type="match status" value="1"/>
</dbReference>
<dbReference type="Proteomes" id="UP000239089">
    <property type="component" value="Unassembled WGS sequence"/>
</dbReference>
<dbReference type="InterPro" id="IPR019587">
    <property type="entry name" value="Polyketide_cyclase/dehydratase"/>
</dbReference>
<dbReference type="AlphaFoldDB" id="A0A2S6NFW1"/>
<accession>A0A2S6NFW1</accession>
<dbReference type="OrthoDB" id="1364128at2"/>
<organism evidence="1 2">
    <name type="scientific">Rhodoblastus sphagnicola</name>
    <dbReference type="NCBI Taxonomy" id="333368"/>
    <lineage>
        <taxon>Bacteria</taxon>
        <taxon>Pseudomonadati</taxon>
        <taxon>Pseudomonadota</taxon>
        <taxon>Alphaproteobacteria</taxon>
        <taxon>Hyphomicrobiales</taxon>
        <taxon>Rhodoblastaceae</taxon>
        <taxon>Rhodoblastus</taxon>
    </lineage>
</organism>
<gene>
    <name evidence="1" type="ORF">CCR94_01380</name>
</gene>
<comment type="caution">
    <text evidence="1">The sequence shown here is derived from an EMBL/GenBank/DDBJ whole genome shotgun (WGS) entry which is preliminary data.</text>
</comment>
<evidence type="ECO:0000313" key="1">
    <source>
        <dbReference type="EMBL" id="PPQ33532.1"/>
    </source>
</evidence>
<dbReference type="SUPFAM" id="SSF55961">
    <property type="entry name" value="Bet v1-like"/>
    <property type="match status" value="1"/>
</dbReference>
<keyword evidence="2" id="KW-1185">Reference proteome</keyword>
<proteinExistence type="predicted"/>
<evidence type="ECO:0008006" key="3">
    <source>
        <dbReference type="Google" id="ProtNLM"/>
    </source>
</evidence>
<dbReference type="RefSeq" id="WP_104506096.1">
    <property type="nucleotide sequence ID" value="NZ_JACIGC010000014.1"/>
</dbReference>
<dbReference type="Pfam" id="PF10604">
    <property type="entry name" value="Polyketide_cyc2"/>
    <property type="match status" value="1"/>
</dbReference>
<protein>
    <recommendedName>
        <fullName evidence="3">MxaD protein</fullName>
    </recommendedName>
</protein>